<proteinExistence type="predicted"/>
<evidence type="ECO:0000313" key="1">
    <source>
        <dbReference type="EMBL" id="MDI2030472.1"/>
    </source>
</evidence>
<protein>
    <submittedName>
        <fullName evidence="1">Uncharacterized protein</fullName>
    </submittedName>
</protein>
<organism evidence="1 2">
    <name type="scientific">Saccharopolyspora ipomoeae</name>
    <dbReference type="NCBI Taxonomy" id="3042027"/>
    <lineage>
        <taxon>Bacteria</taxon>
        <taxon>Bacillati</taxon>
        <taxon>Actinomycetota</taxon>
        <taxon>Actinomycetes</taxon>
        <taxon>Pseudonocardiales</taxon>
        <taxon>Pseudonocardiaceae</taxon>
        <taxon>Saccharopolyspora</taxon>
    </lineage>
</organism>
<feature type="non-terminal residue" evidence="1">
    <location>
        <position position="81"/>
    </location>
</feature>
<name>A0ABT6PRF3_9PSEU</name>
<dbReference type="RefSeq" id="WP_281456788.1">
    <property type="nucleotide sequence ID" value="NZ_JASAOF010000011.1"/>
</dbReference>
<gene>
    <name evidence="1" type="ORF">QFW96_17705</name>
</gene>
<dbReference type="EMBL" id="JASAOF010000011">
    <property type="protein sequence ID" value="MDI2030472.1"/>
    <property type="molecule type" value="Genomic_DNA"/>
</dbReference>
<sequence>MDVVAPDHHGISSPFARVIAKHAGNHELLTVPSERESSTITAGPLCEQTRATRNRCRRELMFVDNAGQGIGYVWEAAMNQR</sequence>
<reference evidence="1 2" key="1">
    <citation type="submission" date="2023-04" db="EMBL/GenBank/DDBJ databases">
        <title>Draft genome sequence of Saccharopolyspora sp. TS4A08 isolated from sweet potato rhizospheric soil.</title>
        <authorList>
            <person name="Suksaard P."/>
            <person name="Duangmal K."/>
        </authorList>
    </citation>
    <scope>NUCLEOTIDE SEQUENCE [LARGE SCALE GENOMIC DNA]</scope>
    <source>
        <strain evidence="1 2">TS4A08</strain>
    </source>
</reference>
<evidence type="ECO:0000313" key="2">
    <source>
        <dbReference type="Proteomes" id="UP001237595"/>
    </source>
</evidence>
<comment type="caution">
    <text evidence="1">The sequence shown here is derived from an EMBL/GenBank/DDBJ whole genome shotgun (WGS) entry which is preliminary data.</text>
</comment>
<keyword evidence="2" id="KW-1185">Reference proteome</keyword>
<dbReference type="Proteomes" id="UP001237595">
    <property type="component" value="Unassembled WGS sequence"/>
</dbReference>
<accession>A0ABT6PRF3</accession>